<keyword evidence="3" id="KW-1185">Reference proteome</keyword>
<comment type="caution">
    <text evidence="2">The sequence shown here is derived from an EMBL/GenBank/DDBJ whole genome shotgun (WGS) entry which is preliminary data.</text>
</comment>
<proteinExistence type="predicted"/>
<dbReference type="OrthoDB" id="9033596at2"/>
<organism evidence="2 3">
    <name type="scientific">Methyloceanibacter methanicus</name>
    <dbReference type="NCBI Taxonomy" id="1774968"/>
    <lineage>
        <taxon>Bacteria</taxon>
        <taxon>Pseudomonadati</taxon>
        <taxon>Pseudomonadota</taxon>
        <taxon>Alphaproteobacteria</taxon>
        <taxon>Hyphomicrobiales</taxon>
        <taxon>Hyphomicrobiaceae</taxon>
        <taxon>Methyloceanibacter</taxon>
    </lineage>
</organism>
<protein>
    <recommendedName>
        <fullName evidence="4">Lysozyme inhibitor</fullName>
    </recommendedName>
</protein>
<dbReference type="SUPFAM" id="SSF89872">
    <property type="entry name" value="Inhibitor of vertebrate lysozyme, Ivy"/>
    <property type="match status" value="1"/>
</dbReference>
<dbReference type="InterPro" id="IPR036501">
    <property type="entry name" value="Inhibitor_vert_lysozyme_sf"/>
</dbReference>
<dbReference type="Proteomes" id="UP000094501">
    <property type="component" value="Unassembled WGS sequence"/>
</dbReference>
<evidence type="ECO:0000256" key="1">
    <source>
        <dbReference type="SAM" id="SignalP"/>
    </source>
</evidence>
<feature type="signal peptide" evidence="1">
    <location>
        <begin position="1"/>
        <end position="19"/>
    </location>
</feature>
<accession>A0A1E3W2F9</accession>
<evidence type="ECO:0008006" key="4">
    <source>
        <dbReference type="Google" id="ProtNLM"/>
    </source>
</evidence>
<feature type="chain" id="PRO_5009138898" description="Lysozyme inhibitor" evidence="1">
    <location>
        <begin position="20"/>
        <end position="137"/>
    </location>
</feature>
<evidence type="ECO:0000313" key="2">
    <source>
        <dbReference type="EMBL" id="ODR99997.1"/>
    </source>
</evidence>
<reference evidence="2 3" key="1">
    <citation type="journal article" date="2016" name="Environ. Microbiol.">
        <title>New Methyloceanibacter diversity from North Sea sediments includes methanotroph containing solely the soluble methane monooxygenase.</title>
        <authorList>
            <person name="Vekeman B."/>
            <person name="Kerckhof F.M."/>
            <person name="Cremers G."/>
            <person name="de Vos P."/>
            <person name="Vandamme P."/>
            <person name="Boon N."/>
            <person name="Op den Camp H.J."/>
            <person name="Heylen K."/>
        </authorList>
    </citation>
    <scope>NUCLEOTIDE SEQUENCE [LARGE SCALE GENOMIC DNA]</scope>
    <source>
        <strain evidence="2 3">R-67174</strain>
    </source>
</reference>
<dbReference type="EMBL" id="LPWG01000010">
    <property type="protein sequence ID" value="ODR99997.1"/>
    <property type="molecule type" value="Genomic_DNA"/>
</dbReference>
<evidence type="ECO:0000313" key="3">
    <source>
        <dbReference type="Proteomes" id="UP000094501"/>
    </source>
</evidence>
<dbReference type="Pfam" id="PF08816">
    <property type="entry name" value="Ivy"/>
    <property type="match status" value="1"/>
</dbReference>
<gene>
    <name evidence="2" type="ORF">AUC68_02525</name>
</gene>
<name>A0A1E3W2F9_9HYPH</name>
<sequence length="137" mass="14517">MRPTFLLALMLSVSSPALAQEADGGAPVLGDLLKQPAYFAAWQAMIGSETPPDWVTEYTATLNGPPVPNIPVGIDGQNYTLGFTCKPNECGDNQLFALFAPDGSKAWGLMATADAGVVWLGYPDEDVRKAITSALEK</sequence>
<dbReference type="AlphaFoldDB" id="A0A1E3W2F9"/>
<dbReference type="Gene3D" id="3.40.1420.10">
    <property type="entry name" value="Inhibitor of vertebrate lysozyme"/>
    <property type="match status" value="1"/>
</dbReference>
<dbReference type="STRING" id="1774968.AUC68_02525"/>
<dbReference type="RefSeq" id="WP_069436839.1">
    <property type="nucleotide sequence ID" value="NZ_LPWG01000010.1"/>
</dbReference>
<keyword evidence="1" id="KW-0732">Signal</keyword>